<evidence type="ECO:0000313" key="2">
    <source>
        <dbReference type="EMBL" id="KAK4751984.1"/>
    </source>
</evidence>
<sequence>MASKIESLCASPVEISYGLDESTEMKMMTAKPFDGASVFLSRRIVPPEIFDSFYDALKQNGSQVFFCCDPSRNGPQDYHVIYSPDHEKFEDLRAKGCKLVGPPCVISRAKERKSLPEQLYACCLAMDGVKVLASGFEMNEKWMHNSHLGHCKRWESLKMEANSIFQADIEKLVYFMGGILQIKTSHDVSFVVGKNVLAAKYKCFQKCSPGALKSPDEAP</sequence>
<protein>
    <submittedName>
        <fullName evidence="2">Uncharacterized protein</fullName>
    </submittedName>
</protein>
<keyword evidence="3" id="KW-1185">Reference proteome</keyword>
<organism evidence="2 3">
    <name type="scientific">Trapa incisa</name>
    <dbReference type="NCBI Taxonomy" id="236973"/>
    <lineage>
        <taxon>Eukaryota</taxon>
        <taxon>Viridiplantae</taxon>
        <taxon>Streptophyta</taxon>
        <taxon>Embryophyta</taxon>
        <taxon>Tracheophyta</taxon>
        <taxon>Spermatophyta</taxon>
        <taxon>Magnoliopsida</taxon>
        <taxon>eudicotyledons</taxon>
        <taxon>Gunneridae</taxon>
        <taxon>Pentapetalae</taxon>
        <taxon>rosids</taxon>
        <taxon>malvids</taxon>
        <taxon>Myrtales</taxon>
        <taxon>Lythraceae</taxon>
        <taxon>Trapa</taxon>
    </lineage>
</organism>
<comment type="caution">
    <text evidence="2">The sequence shown here is derived from an EMBL/GenBank/DDBJ whole genome shotgun (WGS) entry which is preliminary data.</text>
</comment>
<dbReference type="GO" id="GO:0006270">
    <property type="term" value="P:DNA replication initiation"/>
    <property type="evidence" value="ECO:0007669"/>
    <property type="project" value="TreeGrafter"/>
</dbReference>
<evidence type="ECO:0000256" key="1">
    <source>
        <dbReference type="ARBA" id="ARBA00022737"/>
    </source>
</evidence>
<dbReference type="SUPFAM" id="SSF52113">
    <property type="entry name" value="BRCT domain"/>
    <property type="match status" value="1"/>
</dbReference>
<dbReference type="GO" id="GO:0033314">
    <property type="term" value="P:mitotic DNA replication checkpoint signaling"/>
    <property type="evidence" value="ECO:0007669"/>
    <property type="project" value="TreeGrafter"/>
</dbReference>
<accession>A0AAN7PPX1</accession>
<dbReference type="AlphaFoldDB" id="A0AAN7PPX1"/>
<dbReference type="Proteomes" id="UP001345219">
    <property type="component" value="Chromosome 16"/>
</dbReference>
<dbReference type="GO" id="GO:0007095">
    <property type="term" value="P:mitotic G2 DNA damage checkpoint signaling"/>
    <property type="evidence" value="ECO:0007669"/>
    <property type="project" value="TreeGrafter"/>
</dbReference>
<proteinExistence type="predicted"/>
<dbReference type="InterPro" id="IPR036420">
    <property type="entry name" value="BRCT_dom_sf"/>
</dbReference>
<dbReference type="EMBL" id="JAXIOK010000016">
    <property type="protein sequence ID" value="KAK4751984.1"/>
    <property type="molecule type" value="Genomic_DNA"/>
</dbReference>
<dbReference type="PANTHER" id="PTHR13561:SF20">
    <property type="entry name" value="DNA TOPOISOMERASE 2-BINDING PROTEIN 1"/>
    <property type="match status" value="1"/>
</dbReference>
<keyword evidence="1" id="KW-0677">Repeat</keyword>
<dbReference type="PANTHER" id="PTHR13561">
    <property type="entry name" value="DNA REPLICATION REGULATOR DPB11-RELATED"/>
    <property type="match status" value="1"/>
</dbReference>
<gene>
    <name evidence="2" type="ORF">SAY87_020782</name>
</gene>
<reference evidence="2 3" key="1">
    <citation type="journal article" date="2023" name="Hortic Res">
        <title>Pangenome of water caltrop reveals structural variations and asymmetric subgenome divergence after allopolyploidization.</title>
        <authorList>
            <person name="Zhang X."/>
            <person name="Chen Y."/>
            <person name="Wang L."/>
            <person name="Yuan Y."/>
            <person name="Fang M."/>
            <person name="Shi L."/>
            <person name="Lu R."/>
            <person name="Comes H.P."/>
            <person name="Ma Y."/>
            <person name="Chen Y."/>
            <person name="Huang G."/>
            <person name="Zhou Y."/>
            <person name="Zheng Z."/>
            <person name="Qiu Y."/>
        </authorList>
    </citation>
    <scope>NUCLEOTIDE SEQUENCE [LARGE SCALE GENOMIC DNA]</scope>
    <source>
        <tissue evidence="2">Roots</tissue>
    </source>
</reference>
<name>A0AAN7PPX1_9MYRT</name>
<dbReference type="Gene3D" id="3.40.50.10190">
    <property type="entry name" value="BRCT domain"/>
    <property type="match status" value="1"/>
</dbReference>
<evidence type="ECO:0000313" key="3">
    <source>
        <dbReference type="Proteomes" id="UP001345219"/>
    </source>
</evidence>